<evidence type="ECO:0000313" key="2">
    <source>
        <dbReference type="EMBL" id="RLO08272.1"/>
    </source>
</evidence>
<dbReference type="AlphaFoldDB" id="A0A9X8E353"/>
<organism evidence="2 3">
    <name type="scientific">Aphanomyces astaci</name>
    <name type="common">Crayfish plague agent</name>
    <dbReference type="NCBI Taxonomy" id="112090"/>
    <lineage>
        <taxon>Eukaryota</taxon>
        <taxon>Sar</taxon>
        <taxon>Stramenopiles</taxon>
        <taxon>Oomycota</taxon>
        <taxon>Saprolegniomycetes</taxon>
        <taxon>Saprolegniales</taxon>
        <taxon>Verrucalvaceae</taxon>
        <taxon>Aphanomyces</taxon>
    </lineage>
</organism>
<gene>
    <name evidence="2" type="ORF">DYB28_003598</name>
</gene>
<dbReference type="Proteomes" id="UP000275652">
    <property type="component" value="Unassembled WGS sequence"/>
</dbReference>
<dbReference type="EMBL" id="QUTI01021963">
    <property type="protein sequence ID" value="RLO08272.1"/>
    <property type="molecule type" value="Genomic_DNA"/>
</dbReference>
<sequence length="280" mass="30926">MKLLAALVHAAAAASQAEVVFDSLAPLDKGDKGSPISKARSVAVQFPRFPASHVRCSTAGLTLEYVNFTLGTLDIPTDESLWMQTELCPSETFPSRFAPLHQFRRLERIPIQTIAKRVTFQVFPPSPIVLEPATTYWFTVRSNGKTKNKSPIWLDGTKTFSTKNDPSKEMLVAYTEGDTWAVAAAPNEDRFVPSLQVYASKTTNYLRMDVWCPADAPYQISNKPLHISCALEHCQKVHAVRAVRRKACIASRSTWSLGHASAKVPDLQDVVRIAESPPSS</sequence>
<reference evidence="2 3" key="1">
    <citation type="journal article" date="2018" name="J. Invertebr. Pathol.">
        <title>New genotyping method for the causative agent of crayfish plague (Aphanomyces astaci) based on whole genome data.</title>
        <authorList>
            <person name="Minardi D."/>
            <person name="Studholme D.J."/>
            <person name="van der Giezen M."/>
            <person name="Pretto T."/>
            <person name="Oidtmann B."/>
        </authorList>
    </citation>
    <scope>NUCLEOTIDE SEQUENCE [LARGE SCALE GENOMIC DNA]</scope>
    <source>
        <strain evidence="2 3">KB13</strain>
    </source>
</reference>
<evidence type="ECO:0000313" key="3">
    <source>
        <dbReference type="Proteomes" id="UP000275652"/>
    </source>
</evidence>
<feature type="signal peptide" evidence="1">
    <location>
        <begin position="1"/>
        <end position="17"/>
    </location>
</feature>
<protein>
    <submittedName>
        <fullName evidence="2">Uncharacterized protein</fullName>
    </submittedName>
</protein>
<evidence type="ECO:0000256" key="1">
    <source>
        <dbReference type="SAM" id="SignalP"/>
    </source>
</evidence>
<feature type="chain" id="PRO_5040810849" evidence="1">
    <location>
        <begin position="18"/>
        <end position="280"/>
    </location>
</feature>
<name>A0A9X8E353_APHAT</name>
<accession>A0A9X8E353</accession>
<comment type="caution">
    <text evidence="2">The sequence shown here is derived from an EMBL/GenBank/DDBJ whole genome shotgun (WGS) entry which is preliminary data.</text>
</comment>
<keyword evidence="1" id="KW-0732">Signal</keyword>
<proteinExistence type="predicted"/>